<accession>A0A383BT44</accession>
<dbReference type="AlphaFoldDB" id="A0A383BT44"/>
<evidence type="ECO:0000313" key="1">
    <source>
        <dbReference type="EMBL" id="SVE23072.1"/>
    </source>
</evidence>
<reference evidence="1" key="1">
    <citation type="submission" date="2018-05" db="EMBL/GenBank/DDBJ databases">
        <authorList>
            <person name="Lanie J.A."/>
            <person name="Ng W.-L."/>
            <person name="Kazmierczak K.M."/>
            <person name="Andrzejewski T.M."/>
            <person name="Davidsen T.M."/>
            <person name="Wayne K.J."/>
            <person name="Tettelin H."/>
            <person name="Glass J.I."/>
            <person name="Rusch D."/>
            <person name="Podicherti R."/>
            <person name="Tsui H.-C.T."/>
            <person name="Winkler M.E."/>
        </authorList>
    </citation>
    <scope>NUCLEOTIDE SEQUENCE</scope>
</reference>
<gene>
    <name evidence="1" type="ORF">METZ01_LOCUS475926</name>
</gene>
<sequence length="58" mass="6645">MKTATIEVLEKGELIFGSPTVGKYFVRRYEDDLEMGGGFFKTKKEALQHAREYKQGKS</sequence>
<proteinExistence type="predicted"/>
<organism evidence="1">
    <name type="scientific">marine metagenome</name>
    <dbReference type="NCBI Taxonomy" id="408172"/>
    <lineage>
        <taxon>unclassified sequences</taxon>
        <taxon>metagenomes</taxon>
        <taxon>ecological metagenomes</taxon>
    </lineage>
</organism>
<name>A0A383BT44_9ZZZZ</name>
<dbReference type="EMBL" id="UINC01203011">
    <property type="protein sequence ID" value="SVE23072.1"/>
    <property type="molecule type" value="Genomic_DNA"/>
</dbReference>
<protein>
    <submittedName>
        <fullName evidence="1">Uncharacterized protein</fullName>
    </submittedName>
</protein>